<dbReference type="Pfam" id="PF04542">
    <property type="entry name" value="Sigma70_r2"/>
    <property type="match status" value="1"/>
</dbReference>
<evidence type="ECO:0000256" key="4">
    <source>
        <dbReference type="ARBA" id="ARBA00023125"/>
    </source>
</evidence>
<dbReference type="Gene3D" id="1.10.1740.10">
    <property type="match status" value="1"/>
</dbReference>
<dbReference type="Proteomes" id="UP000569914">
    <property type="component" value="Unassembled WGS sequence"/>
</dbReference>
<reference evidence="8 9" key="1">
    <citation type="submission" date="2020-07" db="EMBL/GenBank/DDBJ databases">
        <title>Sequencing the genomes of 1000 actinobacteria strains.</title>
        <authorList>
            <person name="Klenk H.-P."/>
        </authorList>
    </citation>
    <scope>NUCLEOTIDE SEQUENCE [LARGE SCALE GENOMIC DNA]</scope>
    <source>
        <strain evidence="8 9">DSM 22083</strain>
    </source>
</reference>
<evidence type="ECO:0000313" key="8">
    <source>
        <dbReference type="EMBL" id="NYE70284.1"/>
    </source>
</evidence>
<dbReference type="NCBIfam" id="TIGR02937">
    <property type="entry name" value="sigma70-ECF"/>
    <property type="match status" value="1"/>
</dbReference>
<evidence type="ECO:0000313" key="9">
    <source>
        <dbReference type="Proteomes" id="UP000569914"/>
    </source>
</evidence>
<sequence>MARRRDFSDWATDNSAPLFRRALLLTGDWHRAEDLVQETLAKLYVSWARVDLDRNATGYAMRTLFHVFVSDRRRRPAEVALVDVVPERPEPGRDLDLRLDLAKILAVLSPQERFVVVSRYLDDLSVEEVARMLGRTRSWVRTTSHRALRRIQTAAPSPLTSSLLT</sequence>
<dbReference type="SUPFAM" id="SSF88946">
    <property type="entry name" value="Sigma2 domain of RNA polymerase sigma factors"/>
    <property type="match status" value="1"/>
</dbReference>
<dbReference type="SUPFAM" id="SSF88659">
    <property type="entry name" value="Sigma3 and sigma4 domains of RNA polymerase sigma factors"/>
    <property type="match status" value="1"/>
</dbReference>
<dbReference type="InterPro" id="IPR039425">
    <property type="entry name" value="RNA_pol_sigma-70-like"/>
</dbReference>
<dbReference type="InterPro" id="IPR014284">
    <property type="entry name" value="RNA_pol_sigma-70_dom"/>
</dbReference>
<dbReference type="PANTHER" id="PTHR43133">
    <property type="entry name" value="RNA POLYMERASE ECF-TYPE SIGMA FACTO"/>
    <property type="match status" value="1"/>
</dbReference>
<evidence type="ECO:0000256" key="3">
    <source>
        <dbReference type="ARBA" id="ARBA00023082"/>
    </source>
</evidence>
<comment type="caution">
    <text evidence="8">The sequence shown here is derived from an EMBL/GenBank/DDBJ whole genome shotgun (WGS) entry which is preliminary data.</text>
</comment>
<keyword evidence="9" id="KW-1185">Reference proteome</keyword>
<keyword evidence="5" id="KW-0804">Transcription</keyword>
<evidence type="ECO:0000256" key="5">
    <source>
        <dbReference type="ARBA" id="ARBA00023163"/>
    </source>
</evidence>
<feature type="domain" description="RNA polymerase sigma-70 region 4" evidence="7">
    <location>
        <begin position="105"/>
        <end position="152"/>
    </location>
</feature>
<accession>A0A7Y9I4V1</accession>
<dbReference type="GO" id="GO:0006352">
    <property type="term" value="P:DNA-templated transcription initiation"/>
    <property type="evidence" value="ECO:0007669"/>
    <property type="project" value="InterPro"/>
</dbReference>
<dbReference type="GO" id="GO:0003677">
    <property type="term" value="F:DNA binding"/>
    <property type="evidence" value="ECO:0007669"/>
    <property type="project" value="UniProtKB-KW"/>
</dbReference>
<organism evidence="8 9">
    <name type="scientific">Microlunatus parietis</name>
    <dbReference type="NCBI Taxonomy" id="682979"/>
    <lineage>
        <taxon>Bacteria</taxon>
        <taxon>Bacillati</taxon>
        <taxon>Actinomycetota</taxon>
        <taxon>Actinomycetes</taxon>
        <taxon>Propionibacteriales</taxon>
        <taxon>Propionibacteriaceae</taxon>
        <taxon>Microlunatus</taxon>
    </lineage>
</organism>
<protein>
    <submittedName>
        <fullName evidence="8">RNA polymerase sigma factor (Sigma-70 family)</fullName>
    </submittedName>
</protein>
<evidence type="ECO:0000256" key="2">
    <source>
        <dbReference type="ARBA" id="ARBA00023015"/>
    </source>
</evidence>
<dbReference type="GO" id="GO:0016987">
    <property type="term" value="F:sigma factor activity"/>
    <property type="evidence" value="ECO:0007669"/>
    <property type="project" value="UniProtKB-KW"/>
</dbReference>
<dbReference type="InterPro" id="IPR013325">
    <property type="entry name" value="RNA_pol_sigma_r2"/>
</dbReference>
<dbReference type="InterPro" id="IPR007630">
    <property type="entry name" value="RNA_pol_sigma70_r4"/>
</dbReference>
<keyword evidence="3" id="KW-0731">Sigma factor</keyword>
<dbReference type="RefSeq" id="WP_179749619.1">
    <property type="nucleotide sequence ID" value="NZ_JACCBU010000001.1"/>
</dbReference>
<dbReference type="AlphaFoldDB" id="A0A7Y9I4V1"/>
<dbReference type="Gene3D" id="1.10.10.10">
    <property type="entry name" value="Winged helix-like DNA-binding domain superfamily/Winged helix DNA-binding domain"/>
    <property type="match status" value="1"/>
</dbReference>
<dbReference type="InterPro" id="IPR013324">
    <property type="entry name" value="RNA_pol_sigma_r3/r4-like"/>
</dbReference>
<feature type="domain" description="RNA polymerase sigma-70 region 2" evidence="6">
    <location>
        <begin position="15"/>
        <end position="75"/>
    </location>
</feature>
<evidence type="ECO:0000256" key="1">
    <source>
        <dbReference type="ARBA" id="ARBA00010641"/>
    </source>
</evidence>
<proteinExistence type="inferred from homology"/>
<dbReference type="PANTHER" id="PTHR43133:SF50">
    <property type="entry name" value="ECF RNA POLYMERASE SIGMA FACTOR SIGM"/>
    <property type="match status" value="1"/>
</dbReference>
<comment type="similarity">
    <text evidence="1">Belongs to the sigma-70 factor family. ECF subfamily.</text>
</comment>
<dbReference type="CDD" id="cd06171">
    <property type="entry name" value="Sigma70_r4"/>
    <property type="match status" value="1"/>
</dbReference>
<keyword evidence="4" id="KW-0238">DNA-binding</keyword>
<dbReference type="Pfam" id="PF04545">
    <property type="entry name" value="Sigma70_r4"/>
    <property type="match status" value="1"/>
</dbReference>
<evidence type="ECO:0000259" key="6">
    <source>
        <dbReference type="Pfam" id="PF04542"/>
    </source>
</evidence>
<name>A0A7Y9I4V1_9ACTN</name>
<keyword evidence="2" id="KW-0805">Transcription regulation</keyword>
<dbReference type="InterPro" id="IPR036388">
    <property type="entry name" value="WH-like_DNA-bd_sf"/>
</dbReference>
<dbReference type="EMBL" id="JACCBU010000001">
    <property type="protein sequence ID" value="NYE70284.1"/>
    <property type="molecule type" value="Genomic_DNA"/>
</dbReference>
<evidence type="ECO:0000259" key="7">
    <source>
        <dbReference type="Pfam" id="PF04545"/>
    </source>
</evidence>
<gene>
    <name evidence="8" type="ORF">BKA15_001613</name>
</gene>
<dbReference type="InterPro" id="IPR007627">
    <property type="entry name" value="RNA_pol_sigma70_r2"/>
</dbReference>